<evidence type="ECO:0000313" key="4">
    <source>
        <dbReference type="Proteomes" id="UP000694941"/>
    </source>
</evidence>
<accession>A0ABM1S702</accession>
<reference evidence="5" key="1">
    <citation type="submission" date="2025-08" db="UniProtKB">
        <authorList>
            <consortium name="RefSeq"/>
        </authorList>
    </citation>
    <scope>IDENTIFICATION</scope>
    <source>
        <tissue evidence="5">Muscle</tissue>
    </source>
</reference>
<name>A0ABM1S702_LIMPO</name>
<keyword evidence="4" id="KW-1185">Reference proteome</keyword>
<evidence type="ECO:0000259" key="3">
    <source>
        <dbReference type="SMART" id="SM01272"/>
    </source>
</evidence>
<gene>
    <name evidence="5" type="primary">LOC106457678</name>
</gene>
<dbReference type="GeneID" id="106457678"/>
<feature type="domain" description="LsmAD" evidence="3">
    <location>
        <begin position="197"/>
        <end position="263"/>
    </location>
</feature>
<feature type="region of interest" description="Disordered" evidence="2">
    <location>
        <begin position="406"/>
        <end position="441"/>
    </location>
</feature>
<comment type="similarity">
    <text evidence="1">Belongs to the ataxin-2 family.</text>
</comment>
<feature type="region of interest" description="Disordered" evidence="2">
    <location>
        <begin position="521"/>
        <end position="625"/>
    </location>
</feature>
<feature type="compositionally biased region" description="Basic and acidic residues" evidence="2">
    <location>
        <begin position="422"/>
        <end position="441"/>
    </location>
</feature>
<sequence>MNSNTKKKNRANTISKPVRPKGSQEKYVTIEGVYNNARFMHGAASLVGCIVQVQVKDGNLIEGVFKTFSPKMELVLEMPHTVDSTVVTVSTVHGLDPKLSSYINNYSTQDSVTEKLIFSLEDVVMVKAVNIDLDYATRGFTDSSISKFNGQILEKELEPWEEPPEGFDRTISLEPNKEDAKNGWDANEMFRTNAEKYGVTSTYDSTLQGYTVPLERKNTEEYKKQEAKAMKIALEIENSQQYRTRIALENGDEEEKYSAVIRPTENMHNNSNRYVPPQKRRNVPGSKVVRTITQPPSLHPSKLSQHVGPHAYSYGHNRPIATTTPSPLVTTVTTPSPNHASTKPSQTPVIPFQQQTISPHQPHHTVHYQEAKETRVNGGKMPQSKELRTTLPTENKENIPNVAHVTSNTTVTSQPVTSTSKPCEKRKDQERKGGNQKGRDEQLAEFKKFSSDFRVRFLLIYSVFGPRMVPSQAVGMVPSSHAVSYGEYSQMGGHIYMSPHMGAAMGHSPHGVPMSALQNMIPQASSGPHSAPSTPQSQTPGTPLHAPSPVHQQPPGGHHITPAQTPTPTGHPGPTHTPQPVVYSQMLPQPSIQHGHHNHNTSQAPHINQSHPHPHHSSFSGTPHPQSMIFMPPTPHHSVAPPVPHTLHGHPIHGHNPGSHAGTPTHVIPHMPITVIPTSATMGPTPTPMVSAPFIGHPQGRQIHFIKLA</sequence>
<dbReference type="SMART" id="SM01272">
    <property type="entry name" value="LsmAD"/>
    <property type="match status" value="1"/>
</dbReference>
<feature type="compositionally biased region" description="Basic residues" evidence="2">
    <location>
        <begin position="1"/>
        <end position="10"/>
    </location>
</feature>
<feature type="compositionally biased region" description="Low complexity" evidence="2">
    <location>
        <begin position="605"/>
        <end position="625"/>
    </location>
</feature>
<dbReference type="PANTHER" id="PTHR12854">
    <property type="entry name" value="ATAXIN 2-RELATED"/>
    <property type="match status" value="1"/>
</dbReference>
<evidence type="ECO:0000256" key="2">
    <source>
        <dbReference type="SAM" id="MobiDB-lite"/>
    </source>
</evidence>
<dbReference type="RefSeq" id="XP_022239407.1">
    <property type="nucleotide sequence ID" value="XM_022383699.1"/>
</dbReference>
<feature type="region of interest" description="Disordered" evidence="2">
    <location>
        <begin position="1"/>
        <end position="20"/>
    </location>
</feature>
<feature type="compositionally biased region" description="Low complexity" evidence="2">
    <location>
        <begin position="528"/>
        <end position="543"/>
    </location>
</feature>
<dbReference type="Pfam" id="PF06741">
    <property type="entry name" value="LsmAD"/>
    <property type="match status" value="1"/>
</dbReference>
<dbReference type="PANTHER" id="PTHR12854:SF7">
    <property type="entry name" value="ATAXIN-2 HOMOLOG"/>
    <property type="match status" value="1"/>
</dbReference>
<dbReference type="Proteomes" id="UP000694941">
    <property type="component" value="Unplaced"/>
</dbReference>
<dbReference type="InterPro" id="IPR025852">
    <property type="entry name" value="SM_dom_ATX"/>
</dbReference>
<evidence type="ECO:0000313" key="5">
    <source>
        <dbReference type="RefSeq" id="XP_022239407.1"/>
    </source>
</evidence>
<dbReference type="InterPro" id="IPR045117">
    <property type="entry name" value="ATXN2-like"/>
</dbReference>
<proteinExistence type="inferred from homology"/>
<organism evidence="4 5">
    <name type="scientific">Limulus polyphemus</name>
    <name type="common">Atlantic horseshoe crab</name>
    <dbReference type="NCBI Taxonomy" id="6850"/>
    <lineage>
        <taxon>Eukaryota</taxon>
        <taxon>Metazoa</taxon>
        <taxon>Ecdysozoa</taxon>
        <taxon>Arthropoda</taxon>
        <taxon>Chelicerata</taxon>
        <taxon>Merostomata</taxon>
        <taxon>Xiphosura</taxon>
        <taxon>Limulidae</taxon>
        <taxon>Limulus</taxon>
    </lineage>
</organism>
<evidence type="ECO:0000256" key="1">
    <source>
        <dbReference type="ARBA" id="ARBA00007503"/>
    </source>
</evidence>
<dbReference type="InterPro" id="IPR009604">
    <property type="entry name" value="LsmAD_domain"/>
</dbReference>
<dbReference type="Pfam" id="PF14438">
    <property type="entry name" value="SM-ATX"/>
    <property type="match status" value="1"/>
</dbReference>
<protein>
    <submittedName>
        <fullName evidence="5">Ataxin-2-like protein</fullName>
    </submittedName>
</protein>
<feature type="compositionally biased region" description="Low complexity" evidence="2">
    <location>
        <begin position="406"/>
        <end position="420"/>
    </location>
</feature>